<proteinExistence type="predicted"/>
<keyword evidence="2" id="KW-1185">Reference proteome</keyword>
<evidence type="ECO:0000313" key="2">
    <source>
        <dbReference type="Proteomes" id="UP001501251"/>
    </source>
</evidence>
<name>A0ABP8AEF0_9ACTN</name>
<dbReference type="Proteomes" id="UP001501251">
    <property type="component" value="Unassembled WGS sequence"/>
</dbReference>
<comment type="caution">
    <text evidence="1">The sequence shown here is derived from an EMBL/GenBank/DDBJ whole genome shotgun (WGS) entry which is preliminary data.</text>
</comment>
<evidence type="ECO:0000313" key="1">
    <source>
        <dbReference type="EMBL" id="GAA4182390.1"/>
    </source>
</evidence>
<organism evidence="1 2">
    <name type="scientific">Streptosporangium oxazolinicum</name>
    <dbReference type="NCBI Taxonomy" id="909287"/>
    <lineage>
        <taxon>Bacteria</taxon>
        <taxon>Bacillati</taxon>
        <taxon>Actinomycetota</taxon>
        <taxon>Actinomycetes</taxon>
        <taxon>Streptosporangiales</taxon>
        <taxon>Streptosporangiaceae</taxon>
        <taxon>Streptosporangium</taxon>
    </lineage>
</organism>
<sequence>MIKIMDISRAGEEGPQPVQPHDRLVRIEEDADRCEQRCGEARNGAVRAGLCLTSTEGESRTSLVPLRGVLRPM</sequence>
<reference evidence="2" key="1">
    <citation type="journal article" date="2019" name="Int. J. Syst. Evol. Microbiol.">
        <title>The Global Catalogue of Microorganisms (GCM) 10K type strain sequencing project: providing services to taxonomists for standard genome sequencing and annotation.</title>
        <authorList>
            <consortium name="The Broad Institute Genomics Platform"/>
            <consortium name="The Broad Institute Genome Sequencing Center for Infectious Disease"/>
            <person name="Wu L."/>
            <person name="Ma J."/>
        </authorList>
    </citation>
    <scope>NUCLEOTIDE SEQUENCE [LARGE SCALE GENOMIC DNA]</scope>
    <source>
        <strain evidence="2">JCM 17388</strain>
    </source>
</reference>
<protein>
    <submittedName>
        <fullName evidence="1">Uncharacterized protein</fullName>
    </submittedName>
</protein>
<gene>
    <name evidence="1" type="ORF">GCM10022252_08250</name>
</gene>
<accession>A0ABP8AEF0</accession>
<dbReference type="EMBL" id="BAABAQ010000001">
    <property type="protein sequence ID" value="GAA4182390.1"/>
    <property type="molecule type" value="Genomic_DNA"/>
</dbReference>